<keyword evidence="4" id="KW-1185">Reference proteome</keyword>
<gene>
    <name evidence="3" type="ORF">A3196_07900</name>
</gene>
<keyword evidence="1" id="KW-1133">Transmembrane helix</keyword>
<evidence type="ECO:0000313" key="4">
    <source>
        <dbReference type="Proteomes" id="UP000094849"/>
    </source>
</evidence>
<dbReference type="Pfam" id="PF11127">
    <property type="entry name" value="YgaP-like_TM"/>
    <property type="match status" value="1"/>
</dbReference>
<feature type="domain" description="Inner membrane protein YgaP-like transmembrane" evidence="2">
    <location>
        <begin position="2"/>
        <end position="63"/>
    </location>
</feature>
<dbReference type="AlphaFoldDB" id="A0A1E2UQ54"/>
<reference evidence="3 4" key="1">
    <citation type="submission" date="2016-03" db="EMBL/GenBank/DDBJ databases">
        <title>Chemosynthetic sulphur-oxidizing symbionts of marine invertebrate animals are capable of nitrogen fixation.</title>
        <authorList>
            <person name="Petersen J.M."/>
            <person name="Kemper A."/>
            <person name="Gruber-Vodicka H."/>
            <person name="Cardini U."/>
            <person name="Geest Mvander."/>
            <person name="Kleiner M."/>
            <person name="Bulgheresi S."/>
            <person name="Fussmann M."/>
            <person name="Herbold C."/>
            <person name="Seah B.K.B."/>
            <person name="Antony C.Paul."/>
            <person name="Liu D."/>
            <person name="Belitz A."/>
            <person name="Weber M."/>
        </authorList>
    </citation>
    <scope>NUCLEOTIDE SEQUENCE [LARGE SCALE GENOMIC DNA]</scope>
    <source>
        <strain evidence="3">G_D</strain>
    </source>
</reference>
<protein>
    <recommendedName>
        <fullName evidence="2">Inner membrane protein YgaP-like transmembrane domain-containing protein</fullName>
    </recommendedName>
</protein>
<evidence type="ECO:0000313" key="3">
    <source>
        <dbReference type="EMBL" id="ODB96685.1"/>
    </source>
</evidence>
<dbReference type="STRING" id="1818881.A3196_07900"/>
<dbReference type="EMBL" id="LVJZ01000003">
    <property type="protein sequence ID" value="ODB96685.1"/>
    <property type="molecule type" value="Genomic_DNA"/>
</dbReference>
<organism evidence="3 4">
    <name type="scientific">Candidatus Thiodiazotropha endoloripes</name>
    <dbReference type="NCBI Taxonomy" id="1818881"/>
    <lineage>
        <taxon>Bacteria</taxon>
        <taxon>Pseudomonadati</taxon>
        <taxon>Pseudomonadota</taxon>
        <taxon>Gammaproteobacteria</taxon>
        <taxon>Chromatiales</taxon>
        <taxon>Sedimenticolaceae</taxon>
        <taxon>Candidatus Thiodiazotropha</taxon>
    </lineage>
</organism>
<accession>A0A1E2UQ54</accession>
<sequence length="68" mass="7490">MSVERITFTIVGILIMATVGGYLATQNIFFLYASIFVGFMIFQAPFTKFCPLPLLLKMMGVKTGSVFG</sequence>
<evidence type="ECO:0000259" key="2">
    <source>
        <dbReference type="Pfam" id="PF11127"/>
    </source>
</evidence>
<keyword evidence="1" id="KW-0812">Transmembrane</keyword>
<dbReference type="InterPro" id="IPR021309">
    <property type="entry name" value="YgaP-like_TM"/>
</dbReference>
<dbReference type="RefSeq" id="WP_069004416.1">
    <property type="nucleotide sequence ID" value="NZ_LVJW01000003.1"/>
</dbReference>
<evidence type="ECO:0000256" key="1">
    <source>
        <dbReference type="SAM" id="Phobius"/>
    </source>
</evidence>
<dbReference type="Proteomes" id="UP000094849">
    <property type="component" value="Unassembled WGS sequence"/>
</dbReference>
<dbReference type="Gene3D" id="6.10.140.1340">
    <property type="match status" value="1"/>
</dbReference>
<proteinExistence type="predicted"/>
<name>A0A1E2UQ54_9GAMM</name>
<feature type="transmembrane region" description="Helical" evidence="1">
    <location>
        <begin position="29"/>
        <end position="46"/>
    </location>
</feature>
<feature type="transmembrane region" description="Helical" evidence="1">
    <location>
        <begin position="6"/>
        <end position="24"/>
    </location>
</feature>
<comment type="caution">
    <text evidence="3">The sequence shown here is derived from an EMBL/GenBank/DDBJ whole genome shotgun (WGS) entry which is preliminary data.</text>
</comment>
<dbReference type="OrthoDB" id="9799383at2"/>
<keyword evidence="1" id="KW-0472">Membrane</keyword>